<evidence type="ECO:0000256" key="8">
    <source>
        <dbReference type="PROSITE-ProRule" id="PRU01360"/>
    </source>
</evidence>
<dbReference type="SUPFAM" id="SSF56935">
    <property type="entry name" value="Porins"/>
    <property type="match status" value="1"/>
</dbReference>
<dbReference type="InterPro" id="IPR037066">
    <property type="entry name" value="Plug_dom_sf"/>
</dbReference>
<dbReference type="AlphaFoldDB" id="A0A3S0RQ28"/>
<evidence type="ECO:0000256" key="5">
    <source>
        <dbReference type="ARBA" id="ARBA00023077"/>
    </source>
</evidence>
<dbReference type="NCBIfam" id="TIGR04057">
    <property type="entry name" value="SusC_RagA_signa"/>
    <property type="match status" value="1"/>
</dbReference>
<keyword evidence="3 8" id="KW-1134">Transmembrane beta strand</keyword>
<evidence type="ECO:0000313" key="13">
    <source>
        <dbReference type="EMBL" id="RUL60047.1"/>
    </source>
</evidence>
<dbReference type="InterPro" id="IPR023996">
    <property type="entry name" value="TonB-dep_OMP_SusC/RagA"/>
</dbReference>
<gene>
    <name evidence="13" type="ORF">EHV08_10020</name>
</gene>
<dbReference type="GO" id="GO:0009279">
    <property type="term" value="C:cell outer membrane"/>
    <property type="evidence" value="ECO:0007669"/>
    <property type="project" value="UniProtKB-SubCell"/>
</dbReference>
<evidence type="ECO:0000256" key="10">
    <source>
        <dbReference type="SAM" id="SignalP"/>
    </source>
</evidence>
<dbReference type="Proteomes" id="UP000278983">
    <property type="component" value="Unassembled WGS sequence"/>
</dbReference>
<feature type="signal peptide" evidence="10">
    <location>
        <begin position="1"/>
        <end position="21"/>
    </location>
</feature>
<keyword evidence="10" id="KW-0732">Signal</keyword>
<dbReference type="InterPro" id="IPR039426">
    <property type="entry name" value="TonB-dep_rcpt-like"/>
</dbReference>
<keyword evidence="14" id="KW-1185">Reference proteome</keyword>
<evidence type="ECO:0000256" key="4">
    <source>
        <dbReference type="ARBA" id="ARBA00022692"/>
    </source>
</evidence>
<dbReference type="SUPFAM" id="SSF49464">
    <property type="entry name" value="Carboxypeptidase regulatory domain-like"/>
    <property type="match status" value="1"/>
</dbReference>
<feature type="chain" id="PRO_5018570109" evidence="10">
    <location>
        <begin position="22"/>
        <end position="1060"/>
    </location>
</feature>
<dbReference type="InterPro" id="IPR008969">
    <property type="entry name" value="CarboxyPept-like_regulatory"/>
</dbReference>
<dbReference type="Pfam" id="PF13715">
    <property type="entry name" value="CarbopepD_reg_2"/>
    <property type="match status" value="1"/>
</dbReference>
<protein>
    <submittedName>
        <fullName evidence="13">SusC/RagA family TonB-linked outer membrane protein</fullName>
    </submittedName>
</protein>
<dbReference type="InterPro" id="IPR023997">
    <property type="entry name" value="TonB-dep_OMP_SusC/RagA_CS"/>
</dbReference>
<dbReference type="NCBIfam" id="TIGR04056">
    <property type="entry name" value="OMP_RagA_SusC"/>
    <property type="match status" value="1"/>
</dbReference>
<evidence type="ECO:0000256" key="1">
    <source>
        <dbReference type="ARBA" id="ARBA00004571"/>
    </source>
</evidence>
<evidence type="ECO:0000259" key="12">
    <source>
        <dbReference type="Pfam" id="PF07715"/>
    </source>
</evidence>
<evidence type="ECO:0000256" key="7">
    <source>
        <dbReference type="ARBA" id="ARBA00023237"/>
    </source>
</evidence>
<keyword evidence="6 8" id="KW-0472">Membrane</keyword>
<evidence type="ECO:0000256" key="3">
    <source>
        <dbReference type="ARBA" id="ARBA00022452"/>
    </source>
</evidence>
<dbReference type="Pfam" id="PF00593">
    <property type="entry name" value="TonB_dep_Rec_b-barrel"/>
    <property type="match status" value="1"/>
</dbReference>
<evidence type="ECO:0000313" key="14">
    <source>
        <dbReference type="Proteomes" id="UP000278983"/>
    </source>
</evidence>
<dbReference type="Gene3D" id="2.60.40.1120">
    <property type="entry name" value="Carboxypeptidase-like, regulatory domain"/>
    <property type="match status" value="1"/>
</dbReference>
<organism evidence="13 14">
    <name type="scientific">Prevotella koreensis</name>
    <dbReference type="NCBI Taxonomy" id="2490854"/>
    <lineage>
        <taxon>Bacteria</taxon>
        <taxon>Pseudomonadati</taxon>
        <taxon>Bacteroidota</taxon>
        <taxon>Bacteroidia</taxon>
        <taxon>Bacteroidales</taxon>
        <taxon>Prevotellaceae</taxon>
        <taxon>Prevotella</taxon>
    </lineage>
</organism>
<dbReference type="RefSeq" id="WP_126679141.1">
    <property type="nucleotide sequence ID" value="NZ_RYYU01000001.1"/>
</dbReference>
<dbReference type="PROSITE" id="PS52016">
    <property type="entry name" value="TONB_DEPENDENT_REC_3"/>
    <property type="match status" value="1"/>
</dbReference>
<feature type="domain" description="TonB-dependent receptor plug" evidence="12">
    <location>
        <begin position="116"/>
        <end position="237"/>
    </location>
</feature>
<dbReference type="EMBL" id="RYYU01000001">
    <property type="protein sequence ID" value="RUL60047.1"/>
    <property type="molecule type" value="Genomic_DNA"/>
</dbReference>
<keyword evidence="4 8" id="KW-0812">Transmembrane</keyword>
<dbReference type="FunFam" id="2.170.130.10:FF:000023">
    <property type="entry name" value="SusC/RagA family TonB-linked outer membrane protein"/>
    <property type="match status" value="1"/>
</dbReference>
<comment type="similarity">
    <text evidence="8 9">Belongs to the TonB-dependent receptor family.</text>
</comment>
<reference evidence="13 14" key="1">
    <citation type="submission" date="2018-12" db="EMBL/GenBank/DDBJ databases">
        <title>Genome sequencing of Prevotella sp. KCOM 3155 (= JS262).</title>
        <authorList>
            <person name="Kook J.-K."/>
            <person name="Park S.-N."/>
            <person name="Lim Y.K."/>
        </authorList>
    </citation>
    <scope>NUCLEOTIDE SEQUENCE [LARGE SCALE GENOMIC DNA]</scope>
    <source>
        <strain evidence="13 14">KCOM 3155</strain>
    </source>
</reference>
<evidence type="ECO:0000256" key="2">
    <source>
        <dbReference type="ARBA" id="ARBA00022448"/>
    </source>
</evidence>
<dbReference type="InterPro" id="IPR000531">
    <property type="entry name" value="Beta-barrel_TonB"/>
</dbReference>
<evidence type="ECO:0000256" key="9">
    <source>
        <dbReference type="RuleBase" id="RU003357"/>
    </source>
</evidence>
<keyword evidence="5 9" id="KW-0798">TonB box</keyword>
<accession>A0A3S0RQ28</accession>
<evidence type="ECO:0000256" key="6">
    <source>
        <dbReference type="ARBA" id="ARBA00023136"/>
    </source>
</evidence>
<feature type="domain" description="TonB-dependent receptor-like beta-barrel" evidence="11">
    <location>
        <begin position="429"/>
        <end position="875"/>
    </location>
</feature>
<name>A0A3S0RQ28_9BACT</name>
<dbReference type="Gene3D" id="2.40.170.20">
    <property type="entry name" value="TonB-dependent receptor, beta-barrel domain"/>
    <property type="match status" value="1"/>
</dbReference>
<dbReference type="OrthoDB" id="9768177at2"/>
<dbReference type="InterPro" id="IPR036942">
    <property type="entry name" value="Beta-barrel_TonB_sf"/>
</dbReference>
<sequence>MVKKLTMMFACLFLSLGMAMAQTQASGTVVSSEDGQPVIGATVMLVGSNNGTMTDYDGKFTLSVPANGKLRISSVGMRTREVTASQNMKIVLTPEDNALDEVVVTALGIKRSAKALGFSATAVKGEDIAAARTNDIMSSLQGKVAGLQISNSSSDPGSSKSVIVRGVSSLGGTNQPLYVIDGVPLTNAAVFSSDGLNKGFDFGNGAGAVNPDDVESMTILKGAAATALYGSRAANGVILITTKVGARQKKGYGIEYNGGLQWETLLRLPQMQNQFGMGWYGEKTDNENGSWGPAFDGSMLRYGNVYDFSQKMKSYLPMKNNIRDFFDVGFRYNNSISFNGATDVSTYFVSLSQIHEDGIIPTDADKYNKYTFSGRGSHKVNNLTFSTSLNYAYQRNNFVSTGQGAGSMYNNIMQTPRDISIVELKNLDDPFNTPGYYFTPYGVTNPYYILKNFKNEYESERFYGKLQLDYDFLKYFKLTYRFGLDTSTGHQETGAPNLSAIYAGTPNWADALKSITGYYNQNTTRRREINQDLMLTFDKDMMDDLHLNALVGFNGNERTYSWLYGGVTNLTIPTWFNLGNSAEKPIIDSYSQMRRLMGVFGQAEVAYKNMLYLTLTARNDWSSTLPKGNRSFFYPGLTGSWIFSEMFNDDMKKIISYGKFRAAWGKTGNDANPYMTGVVFAQSSANSSGWASSGFPFSNGNWNAYTLGNILGSKTLSPEMTTEIEIGLNMMFLQNRIGFDVAFYNRESDKQIFSLDMDPSTGFGAQNMNLGKIRNRGIELMFNATPVKIKDFSWDIIWNFTKNWSKVVSLPESLGGSTAIWAFTGGTGLYAETGKELGLFKAYVPVRDDKGNIVVDNHGLPVKDAEQKVVGSMNYKYQMGFSNTFRYKGVSLAFDIDIRKGGVMFSRTKSINYFVGNAIQTAYNNRNPWIIPNSVVAETDASGNTIYTPNTTPLDATNIFNYWNNGGDQLDAAFLVDKSYVKLRSVVLSWDLPSKWLANTFLTGVRLSLFGNNLLLWTPSENTFIDPEMTSFGNDLKGNFGEYSANPSSRKFGFNLTVKF</sequence>
<dbReference type="Gene3D" id="2.170.130.10">
    <property type="entry name" value="TonB-dependent receptor, plug domain"/>
    <property type="match status" value="1"/>
</dbReference>
<proteinExistence type="inferred from homology"/>
<evidence type="ECO:0000259" key="11">
    <source>
        <dbReference type="Pfam" id="PF00593"/>
    </source>
</evidence>
<comment type="caution">
    <text evidence="13">The sequence shown here is derived from an EMBL/GenBank/DDBJ whole genome shotgun (WGS) entry which is preliminary data.</text>
</comment>
<dbReference type="InterPro" id="IPR012910">
    <property type="entry name" value="Plug_dom"/>
</dbReference>
<comment type="subcellular location">
    <subcellularLocation>
        <location evidence="1 8">Cell outer membrane</location>
        <topology evidence="1 8">Multi-pass membrane protein</topology>
    </subcellularLocation>
</comment>
<dbReference type="Pfam" id="PF07715">
    <property type="entry name" value="Plug"/>
    <property type="match status" value="1"/>
</dbReference>
<keyword evidence="2 8" id="KW-0813">Transport</keyword>
<keyword evidence="7 8" id="KW-0998">Cell outer membrane</keyword>